<evidence type="ECO:0000256" key="7">
    <source>
        <dbReference type="ARBA" id="ARBA00023212"/>
    </source>
</evidence>
<comment type="caution">
    <text evidence="13">The sequence shown here is derived from an EMBL/GenBank/DDBJ whole genome shotgun (WGS) entry which is preliminary data.</text>
</comment>
<dbReference type="SMART" id="SM00129">
    <property type="entry name" value="KISc"/>
    <property type="match status" value="1"/>
</dbReference>
<evidence type="ECO:0000256" key="10">
    <source>
        <dbReference type="RuleBase" id="RU000394"/>
    </source>
</evidence>
<keyword evidence="2" id="KW-0963">Cytoplasm</keyword>
<dbReference type="OrthoDB" id="3176171at2759"/>
<comment type="subcellular location">
    <subcellularLocation>
        <location evidence="1">Cytoplasm</location>
        <location evidence="1">Cytoskeleton</location>
    </subcellularLocation>
</comment>
<evidence type="ECO:0000256" key="6">
    <source>
        <dbReference type="ARBA" id="ARBA00023175"/>
    </source>
</evidence>
<organism evidence="13 14">
    <name type="scientific">Paramecium octaurelia</name>
    <dbReference type="NCBI Taxonomy" id="43137"/>
    <lineage>
        <taxon>Eukaryota</taxon>
        <taxon>Sar</taxon>
        <taxon>Alveolata</taxon>
        <taxon>Ciliophora</taxon>
        <taxon>Intramacronucleata</taxon>
        <taxon>Oligohymenophorea</taxon>
        <taxon>Peniculida</taxon>
        <taxon>Parameciidae</taxon>
        <taxon>Paramecium</taxon>
    </lineage>
</organism>
<dbReference type="GO" id="GO:0003777">
    <property type="term" value="F:microtubule motor activity"/>
    <property type="evidence" value="ECO:0007669"/>
    <property type="project" value="InterPro"/>
</dbReference>
<dbReference type="OMA" id="FQNFVQP"/>
<evidence type="ECO:0000256" key="3">
    <source>
        <dbReference type="ARBA" id="ARBA00022701"/>
    </source>
</evidence>
<evidence type="ECO:0000256" key="9">
    <source>
        <dbReference type="PROSITE-ProRule" id="PRU00283"/>
    </source>
</evidence>
<gene>
    <name evidence="13" type="ORF">POCTA_138.1.T0700204</name>
</gene>
<evidence type="ECO:0000313" key="13">
    <source>
        <dbReference type="EMBL" id="CAD8178181.1"/>
    </source>
</evidence>
<evidence type="ECO:0000259" key="12">
    <source>
        <dbReference type="PROSITE" id="PS50067"/>
    </source>
</evidence>
<accession>A0A8S1VNG0</accession>
<sequence>MLIEQGEPKIIVAVRKRPLNKKESNKGDIDIVDVSNQQSQVIVKEQRTKVDLTKYIEEHQFNFDAAFDENTTNEQLYLQIVRPIVEAAFNKAKVTCFAYGQTGSGKTYTMLGDYQERVPGLYLLAAYDIFCLLNNECYGHLQIAISFYEIYCGKLFDLLNERSLLQPREDAKGNVNIVGLQERKVQSVEQLMKVIEQGSASRITASNSSNSDSSRSHAILQITLKDGSRSHGKLSFIDLAGSERGADVSDTNKQTRFDGAEINKSLLALKECIRALDLNKNHTPFRGSKLTLVLKDSFIGNCKTVMIGNFSPSNSSSEHTLNTLRYADRVKELKKPNDKELKDQVTSLDKLARELMLPRQQQPVKMQKQSQNSQQLQQQPQFNPFKNNPLQNYQNQNLFQQTQLLNLQNSIPGMISQQSQQPTYPFQNFVQPPPQPQPVIPLQQQQQPQFKINDSKNKLSYSKPTNQMQEPKSYLNENLFPGQIERKQKINQSNEDDLMKIGQKHEQLISVILEEEENLISTHRSHIDQMVELVKQEMMLLHNIDKPGSDVDEYVKGLEQILLTKIDEIQTLQSQLQTFKYHLSEEETLQKQFYQQRQQISQQEIECSELFK</sequence>
<keyword evidence="5 9" id="KW-0067">ATP-binding</keyword>
<keyword evidence="3 10" id="KW-0493">Microtubule</keyword>
<protein>
    <recommendedName>
        <fullName evidence="10">Kinesin-like protein</fullName>
    </recommendedName>
</protein>
<dbReference type="GO" id="GO:0005874">
    <property type="term" value="C:microtubule"/>
    <property type="evidence" value="ECO:0007669"/>
    <property type="project" value="UniProtKB-KW"/>
</dbReference>
<dbReference type="AlphaFoldDB" id="A0A8S1VNG0"/>
<evidence type="ECO:0000256" key="11">
    <source>
        <dbReference type="SAM" id="MobiDB-lite"/>
    </source>
</evidence>
<dbReference type="EMBL" id="CAJJDP010000069">
    <property type="protein sequence ID" value="CAD8178181.1"/>
    <property type="molecule type" value="Genomic_DNA"/>
</dbReference>
<dbReference type="PANTHER" id="PTHR47971:SF8">
    <property type="entry name" value="KINESIN-LIKE PROTEIN"/>
    <property type="match status" value="1"/>
</dbReference>
<dbReference type="GO" id="GO:0007019">
    <property type="term" value="P:microtubule depolymerization"/>
    <property type="evidence" value="ECO:0007669"/>
    <property type="project" value="TreeGrafter"/>
</dbReference>
<dbReference type="Proteomes" id="UP000683925">
    <property type="component" value="Unassembled WGS sequence"/>
</dbReference>
<dbReference type="FunFam" id="3.40.850.10:FF:000012">
    <property type="entry name" value="Kinesin-like protein"/>
    <property type="match status" value="1"/>
</dbReference>
<feature type="region of interest" description="Disordered" evidence="11">
    <location>
        <begin position="360"/>
        <end position="391"/>
    </location>
</feature>
<dbReference type="CDD" id="cd01367">
    <property type="entry name" value="KISc_KIF2_like"/>
    <property type="match status" value="1"/>
</dbReference>
<dbReference type="PROSITE" id="PS00411">
    <property type="entry name" value="KINESIN_MOTOR_1"/>
    <property type="match status" value="1"/>
</dbReference>
<dbReference type="Pfam" id="PF00225">
    <property type="entry name" value="Kinesin"/>
    <property type="match status" value="1"/>
</dbReference>
<evidence type="ECO:0000256" key="5">
    <source>
        <dbReference type="ARBA" id="ARBA00022840"/>
    </source>
</evidence>
<comment type="similarity">
    <text evidence="8">Belongs to the TRAFAC class myosin-kinesin ATPase superfamily. Kinesin family. KIN-13 subfamily.</text>
</comment>
<reference evidence="13" key="1">
    <citation type="submission" date="2021-01" db="EMBL/GenBank/DDBJ databases">
        <authorList>
            <consortium name="Genoscope - CEA"/>
            <person name="William W."/>
        </authorList>
    </citation>
    <scope>NUCLEOTIDE SEQUENCE</scope>
</reference>
<feature type="domain" description="Kinesin motor" evidence="12">
    <location>
        <begin position="9"/>
        <end position="333"/>
    </location>
</feature>
<dbReference type="GO" id="GO:0005524">
    <property type="term" value="F:ATP binding"/>
    <property type="evidence" value="ECO:0007669"/>
    <property type="project" value="UniProtKB-UniRule"/>
</dbReference>
<evidence type="ECO:0000256" key="8">
    <source>
        <dbReference type="ARBA" id="ARBA00061030"/>
    </source>
</evidence>
<evidence type="ECO:0000313" key="14">
    <source>
        <dbReference type="Proteomes" id="UP000683925"/>
    </source>
</evidence>
<keyword evidence="4 9" id="KW-0547">Nucleotide-binding</keyword>
<name>A0A8S1VNG0_PAROT</name>
<dbReference type="InterPro" id="IPR019821">
    <property type="entry name" value="Kinesin_motor_CS"/>
</dbReference>
<keyword evidence="14" id="KW-1185">Reference proteome</keyword>
<dbReference type="GO" id="GO:0007018">
    <property type="term" value="P:microtubule-based movement"/>
    <property type="evidence" value="ECO:0007669"/>
    <property type="project" value="InterPro"/>
</dbReference>
<dbReference type="PROSITE" id="PS50067">
    <property type="entry name" value="KINESIN_MOTOR_2"/>
    <property type="match status" value="1"/>
</dbReference>
<dbReference type="PANTHER" id="PTHR47971">
    <property type="entry name" value="KINESIN-RELATED PROTEIN 6"/>
    <property type="match status" value="1"/>
</dbReference>
<keyword evidence="7" id="KW-0206">Cytoskeleton</keyword>
<dbReference type="InterPro" id="IPR001752">
    <property type="entry name" value="Kinesin_motor_dom"/>
</dbReference>
<proteinExistence type="inferred from homology"/>
<dbReference type="GO" id="GO:0008017">
    <property type="term" value="F:microtubule binding"/>
    <property type="evidence" value="ECO:0007669"/>
    <property type="project" value="InterPro"/>
</dbReference>
<keyword evidence="6 9" id="KW-0505">Motor protein</keyword>
<evidence type="ECO:0000256" key="2">
    <source>
        <dbReference type="ARBA" id="ARBA00022490"/>
    </source>
</evidence>
<feature type="binding site" evidence="9">
    <location>
        <begin position="100"/>
        <end position="107"/>
    </location>
    <ligand>
        <name>ATP</name>
        <dbReference type="ChEBI" id="CHEBI:30616"/>
    </ligand>
</feature>
<evidence type="ECO:0000256" key="1">
    <source>
        <dbReference type="ARBA" id="ARBA00004245"/>
    </source>
</evidence>
<evidence type="ECO:0000256" key="4">
    <source>
        <dbReference type="ARBA" id="ARBA00022741"/>
    </source>
</evidence>
<dbReference type="InterPro" id="IPR027640">
    <property type="entry name" value="Kinesin-like_fam"/>
</dbReference>